<dbReference type="PANTHER" id="PTHR43827">
    <property type="entry name" value="2,5-DIKETO-D-GLUCONIC ACID REDUCTASE"/>
    <property type="match status" value="1"/>
</dbReference>
<organism evidence="8 9">
    <name type="scientific">Fermentimonas caenicola</name>
    <dbReference type="NCBI Taxonomy" id="1562970"/>
    <lineage>
        <taxon>Bacteria</taxon>
        <taxon>Pseudomonadati</taxon>
        <taxon>Bacteroidota</taxon>
        <taxon>Bacteroidia</taxon>
        <taxon>Bacteroidales</taxon>
        <taxon>Dysgonomonadaceae</taxon>
        <taxon>Fermentimonas</taxon>
    </lineage>
</organism>
<dbReference type="Proteomes" id="UP000032417">
    <property type="component" value="Chromosome 1"/>
</dbReference>
<feature type="domain" description="NADP-dependent oxidoreductase" evidence="7">
    <location>
        <begin position="16"/>
        <end position="261"/>
    </location>
</feature>
<dbReference type="OrthoDB" id="9804790at2"/>
<keyword evidence="3 8" id="KW-0560">Oxidoreductase</keyword>
<evidence type="ECO:0000256" key="2">
    <source>
        <dbReference type="ARBA" id="ARBA00022857"/>
    </source>
</evidence>
<dbReference type="InterPro" id="IPR023210">
    <property type="entry name" value="NADP_OxRdtase_dom"/>
</dbReference>
<reference evidence="8 9" key="1">
    <citation type="submission" date="2014-08" db="EMBL/GenBank/DDBJ databases">
        <authorList>
            <person name="Wibberg D."/>
        </authorList>
    </citation>
    <scope>NUCLEOTIDE SEQUENCE [LARGE SCALE GENOMIC DNA]</scope>
    <source>
        <strain evidence="9">ING2-E5B</strain>
    </source>
</reference>
<feature type="site" description="Lowers pKa of active site Tyr" evidence="6">
    <location>
        <position position="76"/>
    </location>
</feature>
<keyword evidence="9" id="KW-1185">Reference proteome</keyword>
<feature type="binding site" evidence="5">
    <location>
        <position position="109"/>
    </location>
    <ligand>
        <name>substrate</name>
    </ligand>
</feature>
<dbReference type="PATRIC" id="fig|1562970.3.peg.17"/>
<evidence type="ECO:0000256" key="5">
    <source>
        <dbReference type="PIRSR" id="PIRSR000097-2"/>
    </source>
</evidence>
<evidence type="ECO:0000256" key="3">
    <source>
        <dbReference type="ARBA" id="ARBA00023002"/>
    </source>
</evidence>
<dbReference type="EC" id="1.1.1.283" evidence="8"/>
<evidence type="ECO:0000256" key="4">
    <source>
        <dbReference type="PIRSR" id="PIRSR000097-1"/>
    </source>
</evidence>
<dbReference type="CDD" id="cd19071">
    <property type="entry name" value="AKR_AKR1-5-like"/>
    <property type="match status" value="1"/>
</dbReference>
<dbReference type="InterPro" id="IPR018170">
    <property type="entry name" value="Aldo/ket_reductase_CS"/>
</dbReference>
<dbReference type="SUPFAM" id="SSF51430">
    <property type="entry name" value="NAD(P)-linked oxidoreductase"/>
    <property type="match status" value="1"/>
</dbReference>
<dbReference type="EMBL" id="LN515532">
    <property type="protein sequence ID" value="CEA14614.1"/>
    <property type="molecule type" value="Genomic_DNA"/>
</dbReference>
<accession>A0A098BYS8</accession>
<keyword evidence="2" id="KW-0521">NADP</keyword>
<evidence type="ECO:0000256" key="6">
    <source>
        <dbReference type="PIRSR" id="PIRSR000097-3"/>
    </source>
</evidence>
<dbReference type="PIRSF" id="PIRSF000097">
    <property type="entry name" value="AKR"/>
    <property type="match status" value="1"/>
</dbReference>
<dbReference type="Pfam" id="PF00248">
    <property type="entry name" value="Aldo_ket_red"/>
    <property type="match status" value="1"/>
</dbReference>
<dbReference type="HOGENOM" id="CLU_023205_0_1_10"/>
<dbReference type="Gene3D" id="3.20.20.100">
    <property type="entry name" value="NADP-dependent oxidoreductase domain"/>
    <property type="match status" value="1"/>
</dbReference>
<evidence type="ECO:0000313" key="9">
    <source>
        <dbReference type="Proteomes" id="UP000032417"/>
    </source>
</evidence>
<dbReference type="FunFam" id="3.20.20.100:FF:000015">
    <property type="entry name" value="Oxidoreductase, aldo/keto reductase family"/>
    <property type="match status" value="1"/>
</dbReference>
<dbReference type="AlphaFoldDB" id="A0A098BYS8"/>
<evidence type="ECO:0000259" key="7">
    <source>
        <dbReference type="Pfam" id="PF00248"/>
    </source>
</evidence>
<gene>
    <name evidence="8" type="primary">yvgN</name>
    <name evidence="8" type="ORF">ING2E5B_0018</name>
</gene>
<dbReference type="STRING" id="1562970.ING2E5B_0018"/>
<dbReference type="InterPro" id="IPR036812">
    <property type="entry name" value="NAD(P)_OxRdtase_dom_sf"/>
</dbReference>
<proteinExistence type="inferred from homology"/>
<name>A0A098BYS8_9BACT</name>
<sequence length="275" mass="31216">MTKKILLNNDVSIPVIGLGTYKIGMNDDETYRAVRTALDKGYRHIDTATLYMNEKPVGKAIRESGILREDIFVTTKLWGTDILNNRIQMAFEGSLKNLGLDYIDLYLVHWPVKGMVSSAWKAMEDIYIDGKTRAIGVSNHLIHHLEELLKDATVIPAVNQIELHPYLIQQEIIDYCKGKGIAPEAWSPLGSKKNSLLQDETLVDIAGKHGKSPAQVVLRWNIQKGIVTIPKSSHEERLAENIDIFDFRLSDDEIKQIDKLDRNRRTGVHPDFIEF</sequence>
<dbReference type="PANTHER" id="PTHR43827:SF3">
    <property type="entry name" value="NADP-DEPENDENT OXIDOREDUCTASE DOMAIN-CONTAINING PROTEIN"/>
    <property type="match status" value="1"/>
</dbReference>
<dbReference type="InterPro" id="IPR020471">
    <property type="entry name" value="AKR"/>
</dbReference>
<dbReference type="KEGG" id="pbt:ING2E5B_0018"/>
<comment type="similarity">
    <text evidence="1">Belongs to the aldo/keto reductase family.</text>
</comment>
<protein>
    <submittedName>
        <fullName evidence="8">Glyoxal reductase</fullName>
        <ecNumber evidence="8">1.1.1.283</ecNumber>
    </submittedName>
</protein>
<evidence type="ECO:0000256" key="1">
    <source>
        <dbReference type="ARBA" id="ARBA00007905"/>
    </source>
</evidence>
<evidence type="ECO:0000313" key="8">
    <source>
        <dbReference type="EMBL" id="CEA14614.1"/>
    </source>
</evidence>
<feature type="active site" description="Proton donor" evidence="4">
    <location>
        <position position="51"/>
    </location>
</feature>
<dbReference type="PRINTS" id="PR00069">
    <property type="entry name" value="ALDKETRDTASE"/>
</dbReference>
<dbReference type="GO" id="GO:0043892">
    <property type="term" value="F:methylglyoxal reductase (NADPH) activity"/>
    <property type="evidence" value="ECO:0007669"/>
    <property type="project" value="UniProtKB-EC"/>
</dbReference>
<dbReference type="PROSITE" id="PS00798">
    <property type="entry name" value="ALDOKETO_REDUCTASE_1"/>
    <property type="match status" value="1"/>
</dbReference>
<dbReference type="PROSITE" id="PS00063">
    <property type="entry name" value="ALDOKETO_REDUCTASE_3"/>
    <property type="match status" value="1"/>
</dbReference>